<dbReference type="Pfam" id="PF04511">
    <property type="entry name" value="DER1"/>
    <property type="match status" value="1"/>
</dbReference>
<protein>
    <recommendedName>
        <fullName evidence="7">Derlin</fullName>
    </recommendedName>
</protein>
<organism evidence="8">
    <name type="scientific">Chloropicon laureae</name>
    <dbReference type="NCBI Taxonomy" id="464258"/>
    <lineage>
        <taxon>Eukaryota</taxon>
        <taxon>Viridiplantae</taxon>
        <taxon>Chlorophyta</taxon>
        <taxon>Chloropicophyceae</taxon>
        <taxon>Chloropicales</taxon>
        <taxon>Chloropicaceae</taxon>
        <taxon>Chloropicon</taxon>
    </lineage>
</organism>
<keyword evidence="6 7" id="KW-0472">Membrane</keyword>
<keyword evidence="4 7" id="KW-0256">Endoplasmic reticulum</keyword>
<dbReference type="GO" id="GO:0006950">
    <property type="term" value="P:response to stress"/>
    <property type="evidence" value="ECO:0007669"/>
    <property type="project" value="UniProtKB-ARBA"/>
</dbReference>
<accession>A0A7S2Z190</accession>
<comment type="subcellular location">
    <subcellularLocation>
        <location evidence="1 7">Endoplasmic reticulum membrane</location>
        <topology evidence="1 7">Multi-pass membrane protein</topology>
    </subcellularLocation>
</comment>
<dbReference type="PANTHER" id="PTHR11009">
    <property type="entry name" value="DER1-LIKE PROTEIN, DERLIN"/>
    <property type="match status" value="1"/>
</dbReference>
<dbReference type="GO" id="GO:0005789">
    <property type="term" value="C:endoplasmic reticulum membrane"/>
    <property type="evidence" value="ECO:0007669"/>
    <property type="project" value="UniProtKB-SubCell"/>
</dbReference>
<keyword evidence="3 7" id="KW-0812">Transmembrane</keyword>
<dbReference type="AlphaFoldDB" id="A0A7S2Z190"/>
<evidence type="ECO:0000256" key="6">
    <source>
        <dbReference type="ARBA" id="ARBA00023136"/>
    </source>
</evidence>
<evidence type="ECO:0000256" key="2">
    <source>
        <dbReference type="ARBA" id="ARBA00008917"/>
    </source>
</evidence>
<gene>
    <name evidence="8" type="ORF">CLAU1311_LOCUS3271</name>
</gene>
<comment type="function">
    <text evidence="7">May be involved in the degradation of misfolded endoplasmic reticulum (ER) luminal proteins.</text>
</comment>
<proteinExistence type="inferred from homology"/>
<keyword evidence="5 7" id="KW-1133">Transmembrane helix</keyword>
<name>A0A7S2Z190_9CHLO</name>
<dbReference type="InterPro" id="IPR007599">
    <property type="entry name" value="DER1"/>
</dbReference>
<evidence type="ECO:0000256" key="4">
    <source>
        <dbReference type="ARBA" id="ARBA00022824"/>
    </source>
</evidence>
<evidence type="ECO:0000256" key="5">
    <source>
        <dbReference type="ARBA" id="ARBA00022989"/>
    </source>
</evidence>
<feature type="transmembrane region" description="Helical" evidence="7">
    <location>
        <begin position="39"/>
        <end position="60"/>
    </location>
</feature>
<evidence type="ECO:0000256" key="3">
    <source>
        <dbReference type="ARBA" id="ARBA00022692"/>
    </source>
</evidence>
<feature type="transmembrane region" description="Helical" evidence="7">
    <location>
        <begin position="6"/>
        <end position="27"/>
    </location>
</feature>
<evidence type="ECO:0000256" key="7">
    <source>
        <dbReference type="RuleBase" id="RU363059"/>
    </source>
</evidence>
<reference evidence="8" key="1">
    <citation type="submission" date="2021-01" db="EMBL/GenBank/DDBJ databases">
        <authorList>
            <person name="Corre E."/>
            <person name="Pelletier E."/>
            <person name="Niang G."/>
            <person name="Scheremetjew M."/>
            <person name="Finn R."/>
            <person name="Kale V."/>
            <person name="Holt S."/>
            <person name="Cochrane G."/>
            <person name="Meng A."/>
            <person name="Brown T."/>
            <person name="Cohen L."/>
        </authorList>
    </citation>
    <scope>NUCLEOTIDE SEQUENCE</scope>
    <source>
        <strain evidence="8">RCC856</strain>
    </source>
</reference>
<dbReference type="EMBL" id="HBHU01005063">
    <property type="protein sequence ID" value="CAE0016904.1"/>
    <property type="molecule type" value="Transcribed_RNA"/>
</dbReference>
<comment type="caution">
    <text evidence="7">Lacks conserved residue(s) required for the propagation of feature annotation.</text>
</comment>
<sequence length="132" mass="14856">MSISFLLPSFNLVVLNGPFVFMLLYVWSKHYPTQNVSIMGLFQVQGFYLPWAFLMINMVLGGSPWQDLFGIFAGHMHYFLTELNPQTRHMMEPPLFVHKLVASFDGSAPARAGYARPTGVFRGRGQRLGGGN</sequence>
<evidence type="ECO:0000313" key="8">
    <source>
        <dbReference type="EMBL" id="CAE0016904.1"/>
    </source>
</evidence>
<evidence type="ECO:0000256" key="1">
    <source>
        <dbReference type="ARBA" id="ARBA00004477"/>
    </source>
</evidence>
<comment type="similarity">
    <text evidence="2 7">Belongs to the derlin family.</text>
</comment>